<proteinExistence type="predicted"/>
<keyword evidence="1" id="KW-0472">Membrane</keyword>
<keyword evidence="1" id="KW-0812">Transmembrane</keyword>
<name>A0A5D2B4Q5_GOSDA</name>
<evidence type="ECO:0000256" key="1">
    <source>
        <dbReference type="SAM" id="Phobius"/>
    </source>
</evidence>
<dbReference type="EMBL" id="CM017709">
    <property type="protein sequence ID" value="TYG52354.1"/>
    <property type="molecule type" value="Genomic_DNA"/>
</dbReference>
<gene>
    <name evidence="2" type="ORF">ES288_D09G020400v1</name>
    <name evidence="3" type="ORF">ES288_D09G020700v1</name>
</gene>
<keyword evidence="4" id="KW-1185">Reference proteome</keyword>
<dbReference type="AlphaFoldDB" id="A0A5D2B4Q5"/>
<evidence type="ECO:0000313" key="2">
    <source>
        <dbReference type="EMBL" id="TYG52354.1"/>
    </source>
</evidence>
<protein>
    <submittedName>
        <fullName evidence="2">Uncharacterized protein</fullName>
    </submittedName>
</protein>
<evidence type="ECO:0000313" key="4">
    <source>
        <dbReference type="Proteomes" id="UP000323506"/>
    </source>
</evidence>
<dbReference type="Proteomes" id="UP000323506">
    <property type="component" value="Chromosome D09"/>
</dbReference>
<keyword evidence="1" id="KW-1133">Transmembrane helix</keyword>
<dbReference type="EMBL" id="CM017709">
    <property type="protein sequence ID" value="TYG52357.1"/>
    <property type="molecule type" value="Genomic_DNA"/>
</dbReference>
<accession>A0A5D2B4Q5</accession>
<feature type="transmembrane region" description="Helical" evidence="1">
    <location>
        <begin position="34"/>
        <end position="55"/>
    </location>
</feature>
<evidence type="ECO:0000313" key="3">
    <source>
        <dbReference type="EMBL" id="TYG52357.1"/>
    </source>
</evidence>
<organism evidence="2 4">
    <name type="scientific">Gossypium darwinii</name>
    <name type="common">Darwin's cotton</name>
    <name type="synonym">Gossypium barbadense var. darwinii</name>
    <dbReference type="NCBI Taxonomy" id="34276"/>
    <lineage>
        <taxon>Eukaryota</taxon>
        <taxon>Viridiplantae</taxon>
        <taxon>Streptophyta</taxon>
        <taxon>Embryophyta</taxon>
        <taxon>Tracheophyta</taxon>
        <taxon>Spermatophyta</taxon>
        <taxon>Magnoliopsida</taxon>
        <taxon>eudicotyledons</taxon>
        <taxon>Gunneridae</taxon>
        <taxon>Pentapetalae</taxon>
        <taxon>rosids</taxon>
        <taxon>malvids</taxon>
        <taxon>Malvales</taxon>
        <taxon>Malvaceae</taxon>
        <taxon>Malvoideae</taxon>
        <taxon>Gossypium</taxon>
    </lineage>
</organism>
<sequence length="112" mass="12348">MKKTKKGNSYLHFSLDLHPDARYPARFCFVNGSVAIKASSVGGVAATLTLFLLLLRNPIVSRGKNCATLAFLHVKEVKLTDFSHIIKASTFLTTPKATFCPVLPRVISLRMQ</sequence>
<reference evidence="2 4" key="1">
    <citation type="submission" date="2019-06" db="EMBL/GenBank/DDBJ databases">
        <title>WGS assembly of Gossypium darwinii.</title>
        <authorList>
            <person name="Chen Z.J."/>
            <person name="Sreedasyam A."/>
            <person name="Ando A."/>
            <person name="Song Q."/>
            <person name="De L."/>
            <person name="Hulse-Kemp A."/>
            <person name="Ding M."/>
            <person name="Ye W."/>
            <person name="Kirkbride R."/>
            <person name="Jenkins J."/>
            <person name="Plott C."/>
            <person name="Lovell J."/>
            <person name="Lin Y.-M."/>
            <person name="Vaughn R."/>
            <person name="Liu B."/>
            <person name="Li W."/>
            <person name="Simpson S."/>
            <person name="Scheffler B."/>
            <person name="Saski C."/>
            <person name="Grover C."/>
            <person name="Hu G."/>
            <person name="Conover J."/>
            <person name="Carlson J."/>
            <person name="Shu S."/>
            <person name="Boston L."/>
            <person name="Williams M."/>
            <person name="Peterson D."/>
            <person name="Mcgee K."/>
            <person name="Jones D."/>
            <person name="Wendel J."/>
            <person name="Stelly D."/>
            <person name="Grimwood J."/>
            <person name="Schmutz J."/>
        </authorList>
    </citation>
    <scope>NUCLEOTIDE SEQUENCE [LARGE SCALE GENOMIC DNA]</scope>
    <source>
        <strain evidence="2">1808015.09</strain>
    </source>
</reference>